<feature type="transmembrane region" description="Helical" evidence="13">
    <location>
        <begin position="134"/>
        <end position="151"/>
    </location>
</feature>
<evidence type="ECO:0000256" key="7">
    <source>
        <dbReference type="ARBA" id="ARBA00022840"/>
    </source>
</evidence>
<dbReference type="GeneID" id="111252521"/>
<dbReference type="InterPro" id="IPR006544">
    <property type="entry name" value="P-type_TPase_V"/>
</dbReference>
<evidence type="ECO:0000256" key="2">
    <source>
        <dbReference type="ARBA" id="ARBA00006000"/>
    </source>
</evidence>
<evidence type="ECO:0000313" key="17">
    <source>
        <dbReference type="EnsemblMetazoa" id="XP_022666330"/>
    </source>
</evidence>
<dbReference type="InterPro" id="IPR023298">
    <property type="entry name" value="ATPase_P-typ_TM_dom_sf"/>
</dbReference>
<proteinExistence type="inferred from homology"/>
<dbReference type="GO" id="GO:0016020">
    <property type="term" value="C:membrane"/>
    <property type="evidence" value="ECO:0007669"/>
    <property type="project" value="UniProtKB-SubCell"/>
</dbReference>
<dbReference type="SFLD" id="SFLDF00027">
    <property type="entry name" value="p-type_atpase"/>
    <property type="match status" value="1"/>
</dbReference>
<evidence type="ECO:0000256" key="11">
    <source>
        <dbReference type="ARBA" id="ARBA00023136"/>
    </source>
</evidence>
<dbReference type="GO" id="GO:0015203">
    <property type="term" value="F:polyamine transmembrane transporter activity"/>
    <property type="evidence" value="ECO:0007669"/>
    <property type="project" value="TreeGrafter"/>
</dbReference>
<dbReference type="EnsemblMetazoa" id="XM_022810595">
    <property type="protein sequence ID" value="XP_022666330"/>
    <property type="gene ID" value="LOC111252521"/>
</dbReference>
<feature type="region of interest" description="Disordered" evidence="14">
    <location>
        <begin position="1315"/>
        <end position="1363"/>
    </location>
</feature>
<feature type="transmembrane region" description="Helical" evidence="13">
    <location>
        <begin position="309"/>
        <end position="326"/>
    </location>
</feature>
<dbReference type="InParanoid" id="A0A7M7KG51"/>
<dbReference type="InterPro" id="IPR008250">
    <property type="entry name" value="ATPase_P-typ_transduc_dom_A_sf"/>
</dbReference>
<dbReference type="Pfam" id="PF12409">
    <property type="entry name" value="P5-ATPase"/>
    <property type="match status" value="1"/>
</dbReference>
<feature type="compositionally biased region" description="Polar residues" evidence="14">
    <location>
        <begin position="32"/>
        <end position="57"/>
    </location>
</feature>
<feature type="transmembrane region" description="Helical" evidence="13">
    <location>
        <begin position="1121"/>
        <end position="1148"/>
    </location>
</feature>
<feature type="domain" description="P5B-type ATPase N-terminal" evidence="16">
    <location>
        <begin position="123"/>
        <end position="250"/>
    </location>
</feature>
<dbReference type="GO" id="GO:0019829">
    <property type="term" value="F:ATPase-coupled monoatomic cation transmembrane transporter activity"/>
    <property type="evidence" value="ECO:0007669"/>
    <property type="project" value="UniProtKB-UniRule"/>
</dbReference>
<dbReference type="SUPFAM" id="SSF81660">
    <property type="entry name" value="Metal cation-transporting ATPase, ATP-binding domain N"/>
    <property type="match status" value="1"/>
</dbReference>
<dbReference type="NCBIfam" id="TIGR01657">
    <property type="entry name" value="P-ATPase-V"/>
    <property type="match status" value="1"/>
</dbReference>
<dbReference type="RefSeq" id="XP_022666331.1">
    <property type="nucleotide sequence ID" value="XM_022810596.1"/>
</dbReference>
<dbReference type="GO" id="GO:0006874">
    <property type="term" value="P:intracellular calcium ion homeostasis"/>
    <property type="evidence" value="ECO:0007669"/>
    <property type="project" value="TreeGrafter"/>
</dbReference>
<feature type="compositionally biased region" description="Basic and acidic residues" evidence="14">
    <location>
        <begin position="72"/>
        <end position="81"/>
    </location>
</feature>
<dbReference type="Pfam" id="PF13246">
    <property type="entry name" value="Cation_ATPase"/>
    <property type="match status" value="1"/>
</dbReference>
<keyword evidence="4 13" id="KW-0812">Transmembrane</keyword>
<evidence type="ECO:0000256" key="6">
    <source>
        <dbReference type="ARBA" id="ARBA00022741"/>
    </source>
</evidence>
<dbReference type="SUPFAM" id="SSF81653">
    <property type="entry name" value="Calcium ATPase, transduction domain A"/>
    <property type="match status" value="1"/>
</dbReference>
<dbReference type="EC" id="7.2.2.-" evidence="13"/>
<dbReference type="SUPFAM" id="SSF56784">
    <property type="entry name" value="HAD-like"/>
    <property type="match status" value="1"/>
</dbReference>
<dbReference type="GO" id="GO:0140358">
    <property type="term" value="F:P-type transmembrane transporter activity"/>
    <property type="evidence" value="ECO:0007669"/>
    <property type="project" value="InterPro"/>
</dbReference>
<dbReference type="InterPro" id="IPR001757">
    <property type="entry name" value="P_typ_ATPase"/>
</dbReference>
<keyword evidence="10 13" id="KW-1133">Transmembrane helix</keyword>
<sequence length="1363" mass="153278">MLSLANDPTSEKDTKCNSVTDAAKFSECANKKNNTRSCSSSVQGSGHAQSSSSNTRYNRLARGMKRNQVSCRKNDSGKDQDSSSSSIGTNASNSSTKANPKDKRFDAPVLQKILDAQCSEFFCIGYQQDRRKTAWTNIAIVFTLGLLRLVFHWEPYRYLQCTHRRCSLSRATSVVIIDRFDQLFIERVKVATLKNIRIRRYFRRSAKSRRALKREVGRITHLTILEPKGVLRPVKELRYFINKKIRYVWNTDLQRFRPLHGLDHNIECSYFQRCQPLTTKEAVRRRVLFGNNVLHVEARTKTAIFRTEILEYVYFLQVLAIFYWFISEEYFYYPLSIAILLVVSLVTDIREVHGNQLQLAKSAGPKERVFVAVKRQKDSGVFLDKVPSEELVPGEVIIIPRHESQMVADAVIIEGSCVVNEAGLTGESVPVVKTSIKACIGRNILYNSERHSRCTLLSGTDIMQTRSSRNVEAMVIRTGFSTEKGKLLGAMIYPKPVDFQLARDVDNLLKCLLPIAAVAFLGLMTYKRVFQNNYFALDFKTSFDIISLAMPPGLPAAMSIAGRVPAQQRLSEAQIFCTSPKHITIGGCITCFCFDKTGTLTETDLNLWGVFAFDRPEPIKDPSTLPFDHAMRVAMASCHALTRSYDKLLGDPMDVKIFEATRYVFDDCNLYSPYGYYANERIIVRPMFQEASNQHGATDDTKKGPPFIQRSRPFEIGILYVYPFSSALQRMSVLTIVDNSTNLTVFAKGAPETLANLCVKESIPKDFKKKLTIFAKEGYRVIAVATKELPSNINNQNLKNLSRQEIESQLTMLGFIIMENRLRRQTKPVLKKLKEANIRPIMVTGDNLLTALTVARECGMIESTEPIIRIELDDSGTDIYWAYYDIQDHVEAVAFTGNVPKDQEYQQASSAKSEYWKGVEKHPQRIFKILPNEDKEIRISYTGNFQIVTTGNALAIIRRRYPKILHKVIVRGIVFARMTPDSKTHFVEDLQAVGHCVGFCGDGLNDCGALKGANIGIALLGSEASIYSPFTSTSSDISCIIKLISECRAALVTSCATLRFMACYAFLQGTAIVIVEIVGVQFTDLEFVFIDICLSMGTMTFFGLTHPSATLAKTPPAKSAIGLVSVISIVVHTVISVSTQVIFVFFLWDDDGNWYVSQPKPTHEHTDGTGNLVNGSVMQTSHQLEPTERPQALKHYIVFVVNVFQYIALAVGFSVGAPHRRALITNYYLVAYLIGISLVCTYLALQTAGYLLDLGYLPMQPTERLLLVILGYGQITVSYIVENLIMTYLSPLISERDDRLHPPEFTRLYRELQGQDPSSWLPKQQRRSEDDDSSPPRSNSSKQDQCPPVRPSIINTIDPCLSR</sequence>
<dbReference type="SUPFAM" id="SSF81665">
    <property type="entry name" value="Calcium ATPase, transmembrane domain M"/>
    <property type="match status" value="1"/>
</dbReference>
<dbReference type="OrthoDB" id="48943at2759"/>
<comment type="subcellular location">
    <subcellularLocation>
        <location evidence="1 13">Membrane</location>
        <topology evidence="1 13">Multi-pass membrane protein</topology>
    </subcellularLocation>
</comment>
<dbReference type="InterPro" id="IPR023214">
    <property type="entry name" value="HAD_sf"/>
</dbReference>
<dbReference type="GO" id="GO:0005524">
    <property type="term" value="F:ATP binding"/>
    <property type="evidence" value="ECO:0007669"/>
    <property type="project" value="UniProtKB-UniRule"/>
</dbReference>
<evidence type="ECO:0000256" key="5">
    <source>
        <dbReference type="ARBA" id="ARBA00022723"/>
    </source>
</evidence>
<dbReference type="PRINTS" id="PR00119">
    <property type="entry name" value="CATATPASE"/>
</dbReference>
<dbReference type="GO" id="GO:0046872">
    <property type="term" value="F:metal ion binding"/>
    <property type="evidence" value="ECO:0007669"/>
    <property type="project" value="UniProtKB-UniRule"/>
</dbReference>
<evidence type="ECO:0000256" key="9">
    <source>
        <dbReference type="ARBA" id="ARBA00022967"/>
    </source>
</evidence>
<dbReference type="InterPro" id="IPR023299">
    <property type="entry name" value="ATPase_P-typ_cyto_dom_N"/>
</dbReference>
<dbReference type="Gene3D" id="2.70.150.10">
    <property type="entry name" value="Calcium-transporting ATPase, cytoplasmic transduction domain A"/>
    <property type="match status" value="1"/>
</dbReference>
<evidence type="ECO:0000256" key="14">
    <source>
        <dbReference type="SAM" id="MobiDB-lite"/>
    </source>
</evidence>
<dbReference type="Gene3D" id="3.40.50.1000">
    <property type="entry name" value="HAD superfamily/HAD-like"/>
    <property type="match status" value="1"/>
</dbReference>
<keyword evidence="7 13" id="KW-0067">ATP-binding</keyword>
<accession>A0A7M7KG51</accession>
<dbReference type="PANTHER" id="PTHR45630:SF8">
    <property type="entry name" value="CATION-TRANSPORTING ATPASE"/>
    <property type="match status" value="1"/>
</dbReference>
<feature type="compositionally biased region" description="Low complexity" evidence="14">
    <location>
        <begin position="82"/>
        <end position="96"/>
    </location>
</feature>
<evidence type="ECO:0000256" key="12">
    <source>
        <dbReference type="ARBA" id="ARBA00049360"/>
    </source>
</evidence>
<dbReference type="SFLD" id="SFLDS00003">
    <property type="entry name" value="Haloacid_Dehalogenase"/>
    <property type="match status" value="1"/>
</dbReference>
<feature type="transmembrane region" description="Helical" evidence="13">
    <location>
        <begin position="1265"/>
        <end position="1289"/>
    </location>
</feature>
<dbReference type="GO" id="GO:0016887">
    <property type="term" value="F:ATP hydrolysis activity"/>
    <property type="evidence" value="ECO:0007669"/>
    <property type="project" value="InterPro"/>
</dbReference>
<feature type="region of interest" description="Disordered" evidence="14">
    <location>
        <begin position="32"/>
        <end position="102"/>
    </location>
</feature>
<dbReference type="InterPro" id="IPR047819">
    <property type="entry name" value="P5A-ATPase_N"/>
</dbReference>
<keyword evidence="5 13" id="KW-0479">Metal-binding</keyword>
<dbReference type="PROSITE" id="PS00154">
    <property type="entry name" value="ATPASE_E1_E2"/>
    <property type="match status" value="1"/>
</dbReference>
<comment type="catalytic activity">
    <reaction evidence="12 13">
        <text>ATP + H2O = ADP + phosphate + H(+)</text>
        <dbReference type="Rhea" id="RHEA:13065"/>
        <dbReference type="ChEBI" id="CHEBI:15377"/>
        <dbReference type="ChEBI" id="CHEBI:15378"/>
        <dbReference type="ChEBI" id="CHEBI:30616"/>
        <dbReference type="ChEBI" id="CHEBI:43474"/>
        <dbReference type="ChEBI" id="CHEBI:456216"/>
    </reaction>
</comment>
<dbReference type="InterPro" id="IPR036412">
    <property type="entry name" value="HAD-like_sf"/>
</dbReference>
<dbReference type="PANTHER" id="PTHR45630">
    <property type="entry name" value="CATION-TRANSPORTING ATPASE-RELATED"/>
    <property type="match status" value="1"/>
</dbReference>
<keyword evidence="6 13" id="KW-0547">Nucleotide-binding</keyword>
<evidence type="ECO:0000256" key="4">
    <source>
        <dbReference type="ARBA" id="ARBA00022692"/>
    </source>
</evidence>
<comment type="similarity">
    <text evidence="2 13">Belongs to the cation transport ATPase (P-type) (TC 3.A.3) family. Type V subfamily.</text>
</comment>
<keyword evidence="9 13" id="KW-1278">Translocase</keyword>
<name>A0A7M7KG51_VARDE</name>
<dbReference type="Gene3D" id="3.40.1110.10">
    <property type="entry name" value="Calcium-transporting ATPase, cytoplasmic domain N"/>
    <property type="match status" value="1"/>
</dbReference>
<evidence type="ECO:0000256" key="1">
    <source>
        <dbReference type="ARBA" id="ARBA00004141"/>
    </source>
</evidence>
<dbReference type="Proteomes" id="UP000594260">
    <property type="component" value="Unplaced"/>
</dbReference>
<dbReference type="SFLD" id="SFLDG00002">
    <property type="entry name" value="C1.7:_P-type_atpase_like"/>
    <property type="match status" value="1"/>
</dbReference>
<feature type="transmembrane region" description="Helical" evidence="13">
    <location>
        <begin position="1088"/>
        <end position="1109"/>
    </location>
</feature>
<reference evidence="17" key="1">
    <citation type="submission" date="2021-01" db="UniProtKB">
        <authorList>
            <consortium name="EnsemblMetazoa"/>
        </authorList>
    </citation>
    <scope>IDENTIFICATION</scope>
</reference>
<dbReference type="InterPro" id="IPR044492">
    <property type="entry name" value="P_typ_ATPase_HD_dom"/>
</dbReference>
<dbReference type="InterPro" id="IPR059000">
    <property type="entry name" value="ATPase_P-type_domA"/>
</dbReference>
<feature type="transmembrane region" description="Helical" evidence="13">
    <location>
        <begin position="1196"/>
        <end position="1215"/>
    </location>
</feature>
<organism evidence="17 18">
    <name type="scientific">Varroa destructor</name>
    <name type="common">Honeybee mite</name>
    <dbReference type="NCBI Taxonomy" id="109461"/>
    <lineage>
        <taxon>Eukaryota</taxon>
        <taxon>Metazoa</taxon>
        <taxon>Ecdysozoa</taxon>
        <taxon>Arthropoda</taxon>
        <taxon>Chelicerata</taxon>
        <taxon>Arachnida</taxon>
        <taxon>Acari</taxon>
        <taxon>Parasitiformes</taxon>
        <taxon>Mesostigmata</taxon>
        <taxon>Gamasina</taxon>
        <taxon>Dermanyssoidea</taxon>
        <taxon>Varroidae</taxon>
        <taxon>Varroa</taxon>
    </lineage>
</organism>
<dbReference type="Pfam" id="PF00122">
    <property type="entry name" value="E1-E2_ATPase"/>
    <property type="match status" value="1"/>
</dbReference>
<evidence type="ECO:0000313" key="18">
    <source>
        <dbReference type="Proteomes" id="UP000594260"/>
    </source>
</evidence>
<evidence type="ECO:0000256" key="3">
    <source>
        <dbReference type="ARBA" id="ARBA00022553"/>
    </source>
</evidence>
<evidence type="ECO:0000256" key="10">
    <source>
        <dbReference type="ARBA" id="ARBA00022989"/>
    </source>
</evidence>
<evidence type="ECO:0000256" key="8">
    <source>
        <dbReference type="ARBA" id="ARBA00022842"/>
    </source>
</evidence>
<evidence type="ECO:0000259" key="16">
    <source>
        <dbReference type="Pfam" id="PF12409"/>
    </source>
</evidence>
<evidence type="ECO:0000259" key="15">
    <source>
        <dbReference type="Pfam" id="PF00122"/>
    </source>
</evidence>
<dbReference type="EnsemblMetazoa" id="XM_022810596">
    <property type="protein sequence ID" value="XP_022666331"/>
    <property type="gene ID" value="LOC111252521"/>
</dbReference>
<dbReference type="NCBIfam" id="TIGR01494">
    <property type="entry name" value="ATPase_P-type"/>
    <property type="match status" value="1"/>
</dbReference>
<dbReference type="RefSeq" id="XP_022666330.1">
    <property type="nucleotide sequence ID" value="XM_022810595.1"/>
</dbReference>
<feature type="transmembrane region" description="Helical" evidence="13">
    <location>
        <begin position="1227"/>
        <end position="1245"/>
    </location>
</feature>
<keyword evidence="3" id="KW-0597">Phosphoprotein</keyword>
<feature type="transmembrane region" description="Helical" evidence="13">
    <location>
        <begin position="1061"/>
        <end position="1082"/>
    </location>
</feature>
<evidence type="ECO:0000256" key="13">
    <source>
        <dbReference type="RuleBase" id="RU362082"/>
    </source>
</evidence>
<feature type="domain" description="P-type ATPase A" evidence="15">
    <location>
        <begin position="383"/>
        <end position="489"/>
    </location>
</feature>
<keyword evidence="11 13" id="KW-0472">Membrane</keyword>
<dbReference type="InterPro" id="IPR018303">
    <property type="entry name" value="ATPase_P-typ_P_site"/>
</dbReference>
<protein>
    <recommendedName>
        <fullName evidence="13">Cation-transporting ATPase</fullName>
        <ecNumber evidence="13">7.2.2.-</ecNumber>
    </recommendedName>
</protein>
<keyword evidence="8 13" id="KW-0460">Magnesium</keyword>
<dbReference type="KEGG" id="vde:111252521"/>
<feature type="transmembrane region" description="Helical" evidence="13">
    <location>
        <begin position="332"/>
        <end position="349"/>
    </location>
</feature>
<keyword evidence="18" id="KW-1185">Reference proteome</keyword>